<feature type="region of interest" description="Disordered" evidence="2">
    <location>
        <begin position="92"/>
        <end position="142"/>
    </location>
</feature>
<reference evidence="4" key="1">
    <citation type="journal article" date="2023" name="Mol. Phylogenet. Evol.">
        <title>Genome-scale phylogeny and comparative genomics of the fungal order Sordariales.</title>
        <authorList>
            <person name="Hensen N."/>
            <person name="Bonometti L."/>
            <person name="Westerberg I."/>
            <person name="Brannstrom I.O."/>
            <person name="Guillou S."/>
            <person name="Cros-Aarteil S."/>
            <person name="Calhoun S."/>
            <person name="Haridas S."/>
            <person name="Kuo A."/>
            <person name="Mondo S."/>
            <person name="Pangilinan J."/>
            <person name="Riley R."/>
            <person name="LaButti K."/>
            <person name="Andreopoulos B."/>
            <person name="Lipzen A."/>
            <person name="Chen C."/>
            <person name="Yan M."/>
            <person name="Daum C."/>
            <person name="Ng V."/>
            <person name="Clum A."/>
            <person name="Steindorff A."/>
            <person name="Ohm R.A."/>
            <person name="Martin F."/>
            <person name="Silar P."/>
            <person name="Natvig D.O."/>
            <person name="Lalanne C."/>
            <person name="Gautier V."/>
            <person name="Ament-Velasquez S.L."/>
            <person name="Kruys A."/>
            <person name="Hutchinson M.I."/>
            <person name="Powell A.J."/>
            <person name="Barry K."/>
            <person name="Miller A.N."/>
            <person name="Grigoriev I.V."/>
            <person name="Debuchy R."/>
            <person name="Gladieux P."/>
            <person name="Hiltunen Thoren M."/>
            <person name="Johannesson H."/>
        </authorList>
    </citation>
    <scope>NUCLEOTIDE SEQUENCE</scope>
    <source>
        <strain evidence="4">CBS 168.71</strain>
    </source>
</reference>
<organism evidence="4 5">
    <name type="scientific">Chaetomium fimeti</name>
    <dbReference type="NCBI Taxonomy" id="1854472"/>
    <lineage>
        <taxon>Eukaryota</taxon>
        <taxon>Fungi</taxon>
        <taxon>Dikarya</taxon>
        <taxon>Ascomycota</taxon>
        <taxon>Pezizomycotina</taxon>
        <taxon>Sordariomycetes</taxon>
        <taxon>Sordariomycetidae</taxon>
        <taxon>Sordariales</taxon>
        <taxon>Chaetomiaceae</taxon>
        <taxon>Chaetomium</taxon>
    </lineage>
</organism>
<feature type="region of interest" description="Disordered" evidence="2">
    <location>
        <begin position="35"/>
        <end position="60"/>
    </location>
</feature>
<dbReference type="Gene3D" id="3.90.70.130">
    <property type="match status" value="1"/>
</dbReference>
<proteinExistence type="predicted"/>
<dbReference type="GeneID" id="87843482"/>
<feature type="region of interest" description="Disordered" evidence="2">
    <location>
        <begin position="160"/>
        <end position="189"/>
    </location>
</feature>
<dbReference type="AlphaFoldDB" id="A0AAE0HJ51"/>
<name>A0AAE0HJ51_9PEZI</name>
<sequence>MAEDKGMVCPFCGWENGPNGTGEYEMLLHMETFHPEGEGDLNSQFGVKENDGASDRPGTAEDISYVECPADGCGEILLLQELDYHLELHSEESGHHLQEGEESAPMPHPKAETPSTSGPSRAHREAERHRRSDHEPEKNDRQATAISAWKRLLRMPGSSTAHRILSSKRSPDEKHTSAGHSNRGKRLGKAQLGKYAHEDRMPDWLVVLLKKNGQVTSQGVISVLALLLEQSPSTKYAYLCHPSVQHVSKLKREGGFCGYRNIQMLASCVVDAKFKGHEHFHGSIPSIFQIQEWIEAAWDQGINPQGRLETGGIMGTRKYIGTPEALAVFRHLNIPCDAEGVKHKEPGKSEALLMEFVENYFQSGVEDPAQPIRKTNLPPLYFQHAGHSLTIVGFEKLKNGSKQLIVFDPSFHDSSYIVRLVGKTFTHPMPDMALKPYRRGSRYLKAYKEFELLRLLPETEGV</sequence>
<accession>A0AAE0HJ51</accession>
<feature type="compositionally biased region" description="Basic and acidic residues" evidence="2">
    <location>
        <begin position="122"/>
        <end position="141"/>
    </location>
</feature>
<reference evidence="4" key="2">
    <citation type="submission" date="2023-06" db="EMBL/GenBank/DDBJ databases">
        <authorList>
            <consortium name="Lawrence Berkeley National Laboratory"/>
            <person name="Haridas S."/>
            <person name="Hensen N."/>
            <person name="Bonometti L."/>
            <person name="Westerberg I."/>
            <person name="Brannstrom I.O."/>
            <person name="Guillou S."/>
            <person name="Cros-Aarteil S."/>
            <person name="Calhoun S."/>
            <person name="Kuo A."/>
            <person name="Mondo S."/>
            <person name="Pangilinan J."/>
            <person name="Riley R."/>
            <person name="Labutti K."/>
            <person name="Andreopoulos B."/>
            <person name="Lipzen A."/>
            <person name="Chen C."/>
            <person name="Yanf M."/>
            <person name="Daum C."/>
            <person name="Ng V."/>
            <person name="Clum A."/>
            <person name="Steindorff A."/>
            <person name="Ohm R."/>
            <person name="Martin F."/>
            <person name="Silar P."/>
            <person name="Natvig D."/>
            <person name="Lalanne C."/>
            <person name="Gautier V."/>
            <person name="Ament-Velasquez S.L."/>
            <person name="Kruys A."/>
            <person name="Hutchinson M.I."/>
            <person name="Powell A.J."/>
            <person name="Barry K."/>
            <person name="Miller A.N."/>
            <person name="Grigoriev I.V."/>
            <person name="Debuchy R."/>
            <person name="Gladieux P."/>
            <person name="Thoren M.H."/>
            <person name="Johannesson H."/>
        </authorList>
    </citation>
    <scope>NUCLEOTIDE SEQUENCE</scope>
    <source>
        <strain evidence="4">CBS 168.71</strain>
    </source>
</reference>
<protein>
    <submittedName>
        <fullName evidence="4">Peptidase family C78-domain-containing protein</fullName>
    </submittedName>
</protein>
<dbReference type="EMBL" id="JAUEPN010000003">
    <property type="protein sequence ID" value="KAK3297549.1"/>
    <property type="molecule type" value="Genomic_DNA"/>
</dbReference>
<dbReference type="RefSeq" id="XP_062661063.1">
    <property type="nucleotide sequence ID" value="XM_062806534.1"/>
</dbReference>
<evidence type="ECO:0000256" key="2">
    <source>
        <dbReference type="SAM" id="MobiDB-lite"/>
    </source>
</evidence>
<keyword evidence="1" id="KW-0378">Hydrolase</keyword>
<evidence type="ECO:0000259" key="3">
    <source>
        <dbReference type="Pfam" id="PF07910"/>
    </source>
</evidence>
<gene>
    <name evidence="4" type="ORF">B0H64DRAFT_441007</name>
</gene>
<dbReference type="Proteomes" id="UP001278766">
    <property type="component" value="Unassembled WGS sequence"/>
</dbReference>
<evidence type="ECO:0000313" key="4">
    <source>
        <dbReference type="EMBL" id="KAK3297549.1"/>
    </source>
</evidence>
<dbReference type="Pfam" id="PF07910">
    <property type="entry name" value="Peptidase_C78"/>
    <property type="match status" value="1"/>
</dbReference>
<comment type="caution">
    <text evidence="4">The sequence shown here is derived from an EMBL/GenBank/DDBJ whole genome shotgun (WGS) entry which is preliminary data.</text>
</comment>
<feature type="domain" description="UFSP1/2/DUB catalytic" evidence="3">
    <location>
        <begin position="234"/>
        <end position="453"/>
    </location>
</feature>
<evidence type="ECO:0000256" key="1">
    <source>
        <dbReference type="ARBA" id="ARBA00022801"/>
    </source>
</evidence>
<dbReference type="InterPro" id="IPR012462">
    <property type="entry name" value="UFSP1/2_DUB_cat"/>
</dbReference>
<evidence type="ECO:0000313" key="5">
    <source>
        <dbReference type="Proteomes" id="UP001278766"/>
    </source>
</evidence>
<keyword evidence="5" id="KW-1185">Reference proteome</keyword>
<dbReference type="GO" id="GO:0016787">
    <property type="term" value="F:hydrolase activity"/>
    <property type="evidence" value="ECO:0007669"/>
    <property type="project" value="UniProtKB-KW"/>
</dbReference>